<accession>A0A7H9CF65</accession>
<evidence type="ECO:0000256" key="3">
    <source>
        <dbReference type="ARBA" id="ARBA00022475"/>
    </source>
</evidence>
<keyword evidence="3" id="KW-1003">Cell membrane</keyword>
<evidence type="ECO:0000256" key="2">
    <source>
        <dbReference type="ARBA" id="ARBA00022448"/>
    </source>
</evidence>
<gene>
    <name evidence="11" type="primary">tolQ</name>
    <name evidence="11" type="ORF">CINF_0271</name>
</gene>
<keyword evidence="7 9" id="KW-0472">Membrane</keyword>
<dbReference type="Pfam" id="PF01618">
    <property type="entry name" value="MotA_ExbB"/>
    <property type="match status" value="1"/>
</dbReference>
<reference evidence="11 12" key="1">
    <citation type="submission" date="2020-02" db="EMBL/GenBank/DDBJ databases">
        <title>Complete genome sequence of the novel Campylobacter species Candidatus Campylobacter infans.</title>
        <authorList>
            <person name="Duim B."/>
            <person name="Zomer A."/>
            <person name="van der Graaf L."/>
            <person name="Wagenaar J."/>
        </authorList>
    </citation>
    <scope>NUCLEOTIDE SEQUENCE [LARGE SCALE GENOMIC DNA]</scope>
    <source>
        <strain evidence="11 12">19S00001</strain>
    </source>
</reference>
<protein>
    <submittedName>
        <fullName evidence="11">Tol-Pal system subunit TolQ</fullName>
    </submittedName>
</protein>
<evidence type="ECO:0000256" key="1">
    <source>
        <dbReference type="ARBA" id="ARBA00004429"/>
    </source>
</evidence>
<evidence type="ECO:0000256" key="7">
    <source>
        <dbReference type="ARBA" id="ARBA00023136"/>
    </source>
</evidence>
<dbReference type="KEGG" id="cinf:CINF_0271"/>
<dbReference type="AlphaFoldDB" id="A0A7H9CF65"/>
<dbReference type="RefSeq" id="WP_179975468.1">
    <property type="nucleotide sequence ID" value="NZ_CP049075.1"/>
</dbReference>
<dbReference type="Proteomes" id="UP000509414">
    <property type="component" value="Chromosome"/>
</dbReference>
<proteinExistence type="inferred from homology"/>
<dbReference type="PANTHER" id="PTHR30625">
    <property type="entry name" value="PROTEIN TOLQ"/>
    <property type="match status" value="1"/>
</dbReference>
<evidence type="ECO:0000256" key="6">
    <source>
        <dbReference type="ARBA" id="ARBA00022989"/>
    </source>
</evidence>
<feature type="domain" description="MotA/TolQ/ExbB proton channel" evidence="10">
    <location>
        <begin position="68"/>
        <end position="173"/>
    </location>
</feature>
<dbReference type="EMBL" id="CP049075">
    <property type="protein sequence ID" value="QLI04820.1"/>
    <property type="molecule type" value="Genomic_DNA"/>
</dbReference>
<evidence type="ECO:0000256" key="8">
    <source>
        <dbReference type="RuleBase" id="RU004057"/>
    </source>
</evidence>
<comment type="similarity">
    <text evidence="8">Belongs to the exbB/tolQ family.</text>
</comment>
<sequence length="188" mass="20413">MLQNALTFLANSSIITWIVLAWLSIYFVMSFTILLSRYVGLNAWQVRENSALERVLMGGKIENTSSILKKCTEAVNKEKLEVYIGLAESKATSGLTLLAIVASTSPFIGLFGTVVSILETFARLDASAGGINAIALSISEALVATGCGIFVAIPAYSFNLMIKRKAFEIVSIIKREANVLLSYNHDKL</sequence>
<feature type="transmembrane region" description="Helical" evidence="9">
    <location>
        <begin position="130"/>
        <end position="156"/>
    </location>
</feature>
<feature type="transmembrane region" description="Helical" evidence="9">
    <location>
        <begin position="95"/>
        <end position="118"/>
    </location>
</feature>
<keyword evidence="12" id="KW-1185">Reference proteome</keyword>
<dbReference type="GO" id="GO:0005886">
    <property type="term" value="C:plasma membrane"/>
    <property type="evidence" value="ECO:0007669"/>
    <property type="project" value="UniProtKB-SubCell"/>
</dbReference>
<evidence type="ECO:0000256" key="4">
    <source>
        <dbReference type="ARBA" id="ARBA00022692"/>
    </source>
</evidence>
<organism evidence="11 12">
    <name type="scientific">Candidatus Campylobacter infans</name>
    <dbReference type="NCBI Taxonomy" id="2561898"/>
    <lineage>
        <taxon>Bacteria</taxon>
        <taxon>Pseudomonadati</taxon>
        <taxon>Campylobacterota</taxon>
        <taxon>Epsilonproteobacteria</taxon>
        <taxon>Campylobacterales</taxon>
        <taxon>Campylobacteraceae</taxon>
        <taxon>Campylobacter</taxon>
    </lineage>
</organism>
<keyword evidence="6 9" id="KW-1133">Transmembrane helix</keyword>
<dbReference type="InterPro" id="IPR002898">
    <property type="entry name" value="MotA_ExbB_proton_chnl"/>
</dbReference>
<evidence type="ECO:0000313" key="12">
    <source>
        <dbReference type="Proteomes" id="UP000509414"/>
    </source>
</evidence>
<name>A0A7H9CF65_9BACT</name>
<keyword evidence="5 8" id="KW-0653">Protein transport</keyword>
<keyword evidence="4 9" id="KW-0812">Transmembrane</keyword>
<evidence type="ECO:0000313" key="11">
    <source>
        <dbReference type="EMBL" id="QLI04820.1"/>
    </source>
</evidence>
<dbReference type="InterPro" id="IPR050790">
    <property type="entry name" value="ExbB/TolQ_transport"/>
</dbReference>
<comment type="subcellular location">
    <subcellularLocation>
        <location evidence="1">Cell inner membrane</location>
        <topology evidence="1">Multi-pass membrane protein</topology>
    </subcellularLocation>
    <subcellularLocation>
        <location evidence="8">Membrane</location>
        <topology evidence="8">Multi-pass membrane protein</topology>
    </subcellularLocation>
</comment>
<dbReference type="GO" id="GO:0017038">
    <property type="term" value="P:protein import"/>
    <property type="evidence" value="ECO:0007669"/>
    <property type="project" value="TreeGrafter"/>
</dbReference>
<feature type="transmembrane region" description="Helical" evidence="9">
    <location>
        <begin position="14"/>
        <end position="35"/>
    </location>
</feature>
<evidence type="ECO:0000256" key="5">
    <source>
        <dbReference type="ARBA" id="ARBA00022927"/>
    </source>
</evidence>
<dbReference type="PANTHER" id="PTHR30625:SF15">
    <property type="entry name" value="BIOPOLYMER TRANSPORT PROTEIN EXBB"/>
    <property type="match status" value="1"/>
</dbReference>
<keyword evidence="2 8" id="KW-0813">Transport</keyword>
<evidence type="ECO:0000256" key="9">
    <source>
        <dbReference type="SAM" id="Phobius"/>
    </source>
</evidence>
<evidence type="ECO:0000259" key="10">
    <source>
        <dbReference type="Pfam" id="PF01618"/>
    </source>
</evidence>